<feature type="compositionally biased region" description="Polar residues" evidence="1">
    <location>
        <begin position="96"/>
        <end position="119"/>
    </location>
</feature>
<dbReference type="EMBL" id="MCFA01000084">
    <property type="protein sequence ID" value="ORY09590.1"/>
    <property type="molecule type" value="Genomic_DNA"/>
</dbReference>
<reference evidence="2 3" key="1">
    <citation type="submission" date="2016-07" db="EMBL/GenBank/DDBJ databases">
        <title>Pervasive Adenine N6-methylation of Active Genes in Fungi.</title>
        <authorList>
            <consortium name="DOE Joint Genome Institute"/>
            <person name="Mondo S.J."/>
            <person name="Dannebaum R.O."/>
            <person name="Kuo R.C."/>
            <person name="Labutti K."/>
            <person name="Haridas S."/>
            <person name="Kuo A."/>
            <person name="Salamov A."/>
            <person name="Ahrendt S.R."/>
            <person name="Lipzen A."/>
            <person name="Sullivan W."/>
            <person name="Andreopoulos W.B."/>
            <person name="Clum A."/>
            <person name="Lindquist E."/>
            <person name="Daum C."/>
            <person name="Ramamoorthy G.K."/>
            <person name="Gryganskyi A."/>
            <person name="Culley D."/>
            <person name="Magnuson J.K."/>
            <person name="James T.Y."/>
            <person name="O'Malley M.A."/>
            <person name="Stajich J.E."/>
            <person name="Spatafora J.W."/>
            <person name="Visel A."/>
            <person name="Grigoriev I.V."/>
        </authorList>
    </citation>
    <scope>NUCLEOTIDE SEQUENCE [LARGE SCALE GENOMIC DNA]</scope>
    <source>
        <strain evidence="2 3">CBS 115471</strain>
    </source>
</reference>
<dbReference type="Proteomes" id="UP000193144">
    <property type="component" value="Unassembled WGS sequence"/>
</dbReference>
<organism evidence="2 3">
    <name type="scientific">Clohesyomyces aquaticus</name>
    <dbReference type="NCBI Taxonomy" id="1231657"/>
    <lineage>
        <taxon>Eukaryota</taxon>
        <taxon>Fungi</taxon>
        <taxon>Dikarya</taxon>
        <taxon>Ascomycota</taxon>
        <taxon>Pezizomycotina</taxon>
        <taxon>Dothideomycetes</taxon>
        <taxon>Pleosporomycetidae</taxon>
        <taxon>Pleosporales</taxon>
        <taxon>Lindgomycetaceae</taxon>
        <taxon>Clohesyomyces</taxon>
    </lineage>
</organism>
<keyword evidence="3" id="KW-1185">Reference proteome</keyword>
<evidence type="ECO:0000313" key="2">
    <source>
        <dbReference type="EMBL" id="ORY09590.1"/>
    </source>
</evidence>
<evidence type="ECO:0000313" key="3">
    <source>
        <dbReference type="Proteomes" id="UP000193144"/>
    </source>
</evidence>
<feature type="region of interest" description="Disordered" evidence="1">
    <location>
        <begin position="96"/>
        <end position="123"/>
    </location>
</feature>
<name>A0A1Y1ZH58_9PLEO</name>
<feature type="region of interest" description="Disordered" evidence="1">
    <location>
        <begin position="178"/>
        <end position="197"/>
    </location>
</feature>
<gene>
    <name evidence="2" type="ORF">BCR34DRAFT_589195</name>
</gene>
<comment type="caution">
    <text evidence="2">The sequence shown here is derived from an EMBL/GenBank/DDBJ whole genome shotgun (WGS) entry which is preliminary data.</text>
</comment>
<proteinExistence type="predicted"/>
<protein>
    <submittedName>
        <fullName evidence="2">Uncharacterized protein</fullName>
    </submittedName>
</protein>
<dbReference type="AlphaFoldDB" id="A0A1Y1ZH58"/>
<sequence length="197" mass="21229">MPSMPTFAHLLPARHSRTGTERWCPRLRRGSGPIDGPRACRTSMTNGIECWASRPACALIGGPRKPMVPWHARRQSAHQAAHTEYLSHTTTYIASRASPATQPRQSARQSAPSTPNTAATVPGLQPPLTAAASIATLRHAVLLPCLCLCLRLCFLLLSSLRRGAPAVCLGAFQPARRCETNPPAPHPPRGSRAECTH</sequence>
<accession>A0A1Y1ZH58</accession>
<evidence type="ECO:0000256" key="1">
    <source>
        <dbReference type="SAM" id="MobiDB-lite"/>
    </source>
</evidence>